<dbReference type="InterPro" id="IPR026960">
    <property type="entry name" value="RVT-Znf"/>
</dbReference>
<reference evidence="3" key="1">
    <citation type="journal article" date="2017" name="Front. Plant Sci.">
        <title>Climate Clever Clovers: New Paradigm to Reduce the Environmental Footprint of Ruminants by Breeding Low Methanogenic Forages Utilizing Haplotype Variation.</title>
        <authorList>
            <person name="Kaur P."/>
            <person name="Appels R."/>
            <person name="Bayer P.E."/>
            <person name="Keeble-Gagnere G."/>
            <person name="Wang J."/>
            <person name="Hirakawa H."/>
            <person name="Shirasawa K."/>
            <person name="Vercoe P."/>
            <person name="Stefanova K."/>
            <person name="Durmic Z."/>
            <person name="Nichols P."/>
            <person name="Revell C."/>
            <person name="Isobe S.N."/>
            <person name="Edwards D."/>
            <person name="Erskine W."/>
        </authorList>
    </citation>
    <scope>NUCLEOTIDE SEQUENCE [LARGE SCALE GENOMIC DNA]</scope>
    <source>
        <strain evidence="3">cv. Daliak</strain>
    </source>
</reference>
<comment type="caution">
    <text evidence="2">The sequence shown here is derived from an EMBL/GenBank/DDBJ whole genome shotgun (WGS) entry which is preliminary data.</text>
</comment>
<feature type="domain" description="Reverse transcriptase zinc-binding" evidence="1">
    <location>
        <begin position="100"/>
        <end position="171"/>
    </location>
</feature>
<sequence length="275" mass="32251">LYPRLFAISSHPHATINELGVWVNGVWRWHLEWRRSFFVWEEELYGQFMRVVESIILSHEEDVWEFAFDRGGGYTVKVSYLSLCDKLSPPSISSLRAVTCRVVDCVWDSWAPSKVLVFSWQVLLGRLPTRVNLGRRGVLPSSEQRCCHCDVGCLETEDHLFLLCPFAWNIWMEIYKWFGLVEVLPDTIGGLFPAFFKALKVPKKKHKGVVMLWQAVVWVIWKTRNDTIFAQKPRNVHEVVDKIKHMSWQWLLAKKSKSPCLFYEWCIDPLYCIIS</sequence>
<protein>
    <recommendedName>
        <fullName evidence="1">Reverse transcriptase zinc-binding domain-containing protein</fullName>
    </recommendedName>
</protein>
<name>A0A1B5Z863_TRISU</name>
<evidence type="ECO:0000313" key="2">
    <source>
        <dbReference type="EMBL" id="GAU10299.1"/>
    </source>
</evidence>
<feature type="non-terminal residue" evidence="2">
    <location>
        <position position="1"/>
    </location>
</feature>
<evidence type="ECO:0000259" key="1">
    <source>
        <dbReference type="Pfam" id="PF13966"/>
    </source>
</evidence>
<dbReference type="PANTHER" id="PTHR36617">
    <property type="entry name" value="PROTEIN, PUTATIVE-RELATED"/>
    <property type="match status" value="1"/>
</dbReference>
<dbReference type="AlphaFoldDB" id="A0A1B5Z863"/>
<dbReference type="Pfam" id="PF13966">
    <property type="entry name" value="zf-RVT"/>
    <property type="match status" value="1"/>
</dbReference>
<accession>A0A1B5Z863</accession>
<gene>
    <name evidence="2" type="ORF">TSUD_422630</name>
</gene>
<dbReference type="PANTHER" id="PTHR36617:SF5">
    <property type="entry name" value="OS05G0421675 PROTEIN"/>
    <property type="match status" value="1"/>
</dbReference>
<evidence type="ECO:0000313" key="3">
    <source>
        <dbReference type="Proteomes" id="UP000242715"/>
    </source>
</evidence>
<organism evidence="2 3">
    <name type="scientific">Trifolium subterraneum</name>
    <name type="common">Subterranean clover</name>
    <dbReference type="NCBI Taxonomy" id="3900"/>
    <lineage>
        <taxon>Eukaryota</taxon>
        <taxon>Viridiplantae</taxon>
        <taxon>Streptophyta</taxon>
        <taxon>Embryophyta</taxon>
        <taxon>Tracheophyta</taxon>
        <taxon>Spermatophyta</taxon>
        <taxon>Magnoliopsida</taxon>
        <taxon>eudicotyledons</taxon>
        <taxon>Gunneridae</taxon>
        <taxon>Pentapetalae</taxon>
        <taxon>rosids</taxon>
        <taxon>fabids</taxon>
        <taxon>Fabales</taxon>
        <taxon>Fabaceae</taxon>
        <taxon>Papilionoideae</taxon>
        <taxon>50 kb inversion clade</taxon>
        <taxon>NPAAA clade</taxon>
        <taxon>Hologalegina</taxon>
        <taxon>IRL clade</taxon>
        <taxon>Trifolieae</taxon>
        <taxon>Trifolium</taxon>
    </lineage>
</organism>
<dbReference type="OrthoDB" id="1727818at2759"/>
<proteinExistence type="predicted"/>
<keyword evidence="3" id="KW-1185">Reference proteome</keyword>
<dbReference type="EMBL" id="BCLP01046874">
    <property type="protein sequence ID" value="GAU10299.1"/>
    <property type="molecule type" value="Genomic_DNA"/>
</dbReference>
<dbReference type="Proteomes" id="UP000242715">
    <property type="component" value="Unassembled WGS sequence"/>
</dbReference>